<dbReference type="EMBL" id="DQAY01000080">
    <property type="protein sequence ID" value="HCO24130.1"/>
    <property type="molecule type" value="Genomic_DNA"/>
</dbReference>
<keyword evidence="5" id="KW-0055">Arginine biosynthesis</keyword>
<dbReference type="NCBIfam" id="NF002325">
    <property type="entry name" value="PRK01278.1"/>
    <property type="match status" value="1"/>
</dbReference>
<dbReference type="Gene3D" id="3.90.1150.10">
    <property type="entry name" value="Aspartate Aminotransferase, domain 1"/>
    <property type="match status" value="1"/>
</dbReference>
<keyword evidence="3 5" id="KW-0808">Transferase</keyword>
<gene>
    <name evidence="5" type="primary">argD</name>
    <name evidence="6" type="ORF">DIT97_14195</name>
</gene>
<evidence type="ECO:0000256" key="5">
    <source>
        <dbReference type="HAMAP-Rule" id="MF_01107"/>
    </source>
</evidence>
<dbReference type="CDD" id="cd00610">
    <property type="entry name" value="OAT_like"/>
    <property type="match status" value="1"/>
</dbReference>
<accession>A0A517XG62</accession>
<comment type="cofactor">
    <cofactor evidence="5">
        <name>pyridoxal 5'-phosphate</name>
        <dbReference type="ChEBI" id="CHEBI:597326"/>
    </cofactor>
    <text evidence="5">Binds 1 pyridoxal phosphate per subunit.</text>
</comment>
<dbReference type="HAMAP" id="MF_01107">
    <property type="entry name" value="ArgD_aminotrans_3"/>
    <property type="match status" value="1"/>
</dbReference>
<feature type="binding site" evidence="5">
    <location>
        <position position="139"/>
    </location>
    <ligand>
        <name>pyridoxal 5'-phosphate</name>
        <dbReference type="ChEBI" id="CHEBI:597326"/>
    </ligand>
</feature>
<feature type="binding site" evidence="5">
    <location>
        <begin position="224"/>
        <end position="227"/>
    </location>
    <ligand>
        <name>pyridoxal 5'-phosphate</name>
        <dbReference type="ChEBI" id="CHEBI:597326"/>
    </ligand>
</feature>
<dbReference type="InterPro" id="IPR015424">
    <property type="entry name" value="PyrdxlP-dep_Trfase"/>
</dbReference>
<comment type="pathway">
    <text evidence="5">Amino-acid biosynthesis; L-arginine biosynthesis; N(2)-acetyl-L-ornithine from L-glutamate: step 4/4.</text>
</comment>
<dbReference type="AlphaFoldDB" id="A0A3D3R930"/>
<dbReference type="GO" id="GO:0030170">
    <property type="term" value="F:pyridoxal phosphate binding"/>
    <property type="evidence" value="ECO:0007669"/>
    <property type="project" value="InterPro"/>
</dbReference>
<name>A0A3D3R930_9PLAN</name>
<dbReference type="InterPro" id="IPR004636">
    <property type="entry name" value="AcOrn/SuccOrn_fam"/>
</dbReference>
<comment type="caution">
    <text evidence="6">The sequence shown here is derived from an EMBL/GenBank/DDBJ whole genome shotgun (WGS) entry which is preliminary data.</text>
</comment>
<dbReference type="PANTHER" id="PTHR11986:SF79">
    <property type="entry name" value="ACETYLORNITHINE AMINOTRANSFERASE, MITOCHONDRIAL"/>
    <property type="match status" value="1"/>
</dbReference>
<dbReference type="InterPro" id="IPR050103">
    <property type="entry name" value="Class-III_PLP-dep_AT"/>
</dbReference>
<keyword evidence="5" id="KW-0963">Cytoplasm</keyword>
<feature type="binding site" evidence="5">
    <location>
        <position position="282"/>
    </location>
    <ligand>
        <name>pyridoxal 5'-phosphate</name>
        <dbReference type="ChEBI" id="CHEBI:597326"/>
    </ligand>
</feature>
<dbReference type="SUPFAM" id="SSF53383">
    <property type="entry name" value="PLP-dependent transferases"/>
    <property type="match status" value="1"/>
</dbReference>
<comment type="subcellular location">
    <subcellularLocation>
        <location evidence="5">Cytoplasm</location>
    </subcellularLocation>
</comment>
<dbReference type="UniPathway" id="UPA00068">
    <property type="reaction ID" value="UER00109"/>
</dbReference>
<keyword evidence="4 5" id="KW-0663">Pyridoxal phosphate</keyword>
<organism evidence="6 7">
    <name type="scientific">Gimesia maris</name>
    <dbReference type="NCBI Taxonomy" id="122"/>
    <lineage>
        <taxon>Bacteria</taxon>
        <taxon>Pseudomonadati</taxon>
        <taxon>Planctomycetota</taxon>
        <taxon>Planctomycetia</taxon>
        <taxon>Planctomycetales</taxon>
        <taxon>Planctomycetaceae</taxon>
        <taxon>Gimesia</taxon>
    </lineage>
</organism>
<keyword evidence="1 5" id="KW-0032">Aminotransferase</keyword>
<keyword evidence="2 5" id="KW-0028">Amino-acid biosynthesis</keyword>
<dbReference type="Gene3D" id="3.40.640.10">
    <property type="entry name" value="Type I PLP-dependent aspartate aminotransferase-like (Major domain)"/>
    <property type="match status" value="1"/>
</dbReference>
<evidence type="ECO:0000256" key="3">
    <source>
        <dbReference type="ARBA" id="ARBA00022679"/>
    </source>
</evidence>
<comment type="miscellaneous">
    <text evidence="5">May also have succinyldiaminopimelate aminotransferase activity, thus carrying out the corresponding step in lysine biosynthesis.</text>
</comment>
<dbReference type="Pfam" id="PF00202">
    <property type="entry name" value="Aminotran_3"/>
    <property type="match status" value="1"/>
</dbReference>
<dbReference type="FunFam" id="3.40.640.10:FF:000004">
    <property type="entry name" value="Acetylornithine aminotransferase"/>
    <property type="match status" value="1"/>
</dbReference>
<comment type="similarity">
    <text evidence="5">Belongs to the class-III pyridoxal-phosphate-dependent aminotransferase family. ArgD subfamily.</text>
</comment>
<dbReference type="GO" id="GO:0003992">
    <property type="term" value="F:N2-acetyl-L-ornithine:2-oxoglutarate 5-aminotransferase activity"/>
    <property type="evidence" value="ECO:0007669"/>
    <property type="project" value="UniProtKB-UniRule"/>
</dbReference>
<evidence type="ECO:0000256" key="2">
    <source>
        <dbReference type="ARBA" id="ARBA00022605"/>
    </source>
</evidence>
<dbReference type="PANTHER" id="PTHR11986">
    <property type="entry name" value="AMINOTRANSFERASE CLASS III"/>
    <property type="match status" value="1"/>
</dbReference>
<dbReference type="NCBIfam" id="TIGR00707">
    <property type="entry name" value="argD"/>
    <property type="match status" value="1"/>
</dbReference>
<comment type="catalytic activity">
    <reaction evidence="5">
        <text>N(2)-acetyl-L-ornithine + 2-oxoglutarate = N-acetyl-L-glutamate 5-semialdehyde + L-glutamate</text>
        <dbReference type="Rhea" id="RHEA:18049"/>
        <dbReference type="ChEBI" id="CHEBI:16810"/>
        <dbReference type="ChEBI" id="CHEBI:29123"/>
        <dbReference type="ChEBI" id="CHEBI:29985"/>
        <dbReference type="ChEBI" id="CHEBI:57805"/>
        <dbReference type="EC" id="2.6.1.11"/>
    </reaction>
</comment>
<dbReference type="InterPro" id="IPR005814">
    <property type="entry name" value="Aminotrans_3"/>
</dbReference>
<sequence>MQVTGHASSQETIALFDKYVIPNYGRYPISLVRGEGSYVWDAEGKRYLDLFPGWGCNILGYCPEPVVAAIQDQVSRLIHVPNTWYTEAQGRFAEFLCTRSFGKAFFCNSGAEAVEGAIKLARLHFDGKRPKIITCENGFHGRTYAAVTATAQPKYHAGLGPLVAGFRYAPFNDLEAISSLVDDETCAILVEPVQGEGGVNIPDDGYLAGLRKIADEANCLLIFDEVQTSMGRTGTWFGYQQWGVQPDIMTMAKGIAGGVAAGAFIATEEVAPSLRPGMHASTFGGNPLAMAAGLATGQMIEEQNLLENCQSMSDLFRQFFEQLQTELPIIRELRVKGMMIGVDLNIPSGPAVGKCMERGLLINSTHDTVLRLLPPLNVTVEQVEEGCEIIATVLREMAEEE</sequence>
<feature type="modified residue" description="N6-(pyridoxal phosphate)lysine" evidence="5">
    <location>
        <position position="253"/>
    </location>
</feature>
<dbReference type="InterPro" id="IPR015421">
    <property type="entry name" value="PyrdxlP-dep_Trfase_major"/>
</dbReference>
<dbReference type="RefSeq" id="WP_154900717.1">
    <property type="nucleotide sequence ID" value="NZ_CP036353.1"/>
</dbReference>
<dbReference type="Proteomes" id="UP000263642">
    <property type="component" value="Unassembled WGS sequence"/>
</dbReference>
<evidence type="ECO:0000256" key="4">
    <source>
        <dbReference type="ARBA" id="ARBA00022898"/>
    </source>
</evidence>
<dbReference type="PIRSF" id="PIRSF000521">
    <property type="entry name" value="Transaminase_4ab_Lys_Orn"/>
    <property type="match status" value="1"/>
</dbReference>
<feature type="binding site" evidence="5">
    <location>
        <position position="142"/>
    </location>
    <ligand>
        <name>N(2)-acetyl-L-ornithine</name>
        <dbReference type="ChEBI" id="CHEBI:57805"/>
    </ligand>
</feature>
<evidence type="ECO:0000313" key="7">
    <source>
        <dbReference type="Proteomes" id="UP000263642"/>
    </source>
</evidence>
<dbReference type="InterPro" id="IPR015422">
    <property type="entry name" value="PyrdxlP-dep_Trfase_small"/>
</dbReference>
<accession>A0A3D3R930</accession>
<feature type="binding site" evidence="5">
    <location>
        <position position="281"/>
    </location>
    <ligand>
        <name>N(2)-acetyl-L-ornithine</name>
        <dbReference type="ChEBI" id="CHEBI:57805"/>
    </ligand>
</feature>
<dbReference type="GO" id="GO:0006526">
    <property type="term" value="P:L-arginine biosynthetic process"/>
    <property type="evidence" value="ECO:0007669"/>
    <property type="project" value="UniProtKB-UniRule"/>
</dbReference>
<dbReference type="EC" id="2.6.1.11" evidence="5"/>
<protein>
    <recommendedName>
        <fullName evidence="5">Acetylornithine aminotransferase</fullName>
        <shortName evidence="5">ACOAT</shortName>
        <ecNumber evidence="5">2.6.1.11</ecNumber>
    </recommendedName>
</protein>
<dbReference type="GO" id="GO:0042802">
    <property type="term" value="F:identical protein binding"/>
    <property type="evidence" value="ECO:0007669"/>
    <property type="project" value="TreeGrafter"/>
</dbReference>
<proteinExistence type="inferred from homology"/>
<evidence type="ECO:0000256" key="1">
    <source>
        <dbReference type="ARBA" id="ARBA00022576"/>
    </source>
</evidence>
<dbReference type="GO" id="GO:0005737">
    <property type="term" value="C:cytoplasm"/>
    <property type="evidence" value="ECO:0007669"/>
    <property type="project" value="UniProtKB-SubCell"/>
</dbReference>
<reference evidence="6 7" key="1">
    <citation type="journal article" date="2018" name="Nat. Biotechnol.">
        <title>A standardized bacterial taxonomy based on genome phylogeny substantially revises the tree of life.</title>
        <authorList>
            <person name="Parks D.H."/>
            <person name="Chuvochina M."/>
            <person name="Waite D.W."/>
            <person name="Rinke C."/>
            <person name="Skarshewski A."/>
            <person name="Chaumeil P.A."/>
            <person name="Hugenholtz P."/>
        </authorList>
    </citation>
    <scope>NUCLEOTIDE SEQUENCE [LARGE SCALE GENOMIC DNA]</scope>
    <source>
        <strain evidence="6">UBA9375</strain>
    </source>
</reference>
<comment type="subunit">
    <text evidence="5">Homodimer.</text>
</comment>
<feature type="binding site" evidence="5">
    <location>
        <begin position="110"/>
        <end position="111"/>
    </location>
    <ligand>
        <name>pyridoxal 5'-phosphate</name>
        <dbReference type="ChEBI" id="CHEBI:597326"/>
    </ligand>
</feature>
<evidence type="ECO:0000313" key="6">
    <source>
        <dbReference type="EMBL" id="HCO24130.1"/>
    </source>
</evidence>